<proteinExistence type="predicted"/>
<evidence type="ECO:0000313" key="2">
    <source>
        <dbReference type="Proteomes" id="UP001054902"/>
    </source>
</evidence>
<dbReference type="AlphaFoldDB" id="A0AAD3CL19"/>
<dbReference type="InterPro" id="IPR052050">
    <property type="entry name" value="SecEffector_AnkRepeat"/>
</dbReference>
<organism evidence="1 2">
    <name type="scientific">Chaetoceros tenuissimus</name>
    <dbReference type="NCBI Taxonomy" id="426638"/>
    <lineage>
        <taxon>Eukaryota</taxon>
        <taxon>Sar</taxon>
        <taxon>Stramenopiles</taxon>
        <taxon>Ochrophyta</taxon>
        <taxon>Bacillariophyta</taxon>
        <taxon>Coscinodiscophyceae</taxon>
        <taxon>Chaetocerotophycidae</taxon>
        <taxon>Chaetocerotales</taxon>
        <taxon>Chaetocerotaceae</taxon>
        <taxon>Chaetoceros</taxon>
    </lineage>
</organism>
<dbReference type="Proteomes" id="UP001054902">
    <property type="component" value="Unassembled WGS sequence"/>
</dbReference>
<accession>A0AAD3CL19</accession>
<dbReference type="EMBL" id="BLLK01000023">
    <property type="protein sequence ID" value="GFH47634.1"/>
    <property type="molecule type" value="Genomic_DNA"/>
</dbReference>
<dbReference type="PANTHER" id="PTHR46586">
    <property type="entry name" value="ANKYRIN REPEAT-CONTAINING PROTEIN"/>
    <property type="match status" value="1"/>
</dbReference>
<dbReference type="Gene3D" id="1.25.40.20">
    <property type="entry name" value="Ankyrin repeat-containing domain"/>
    <property type="match status" value="1"/>
</dbReference>
<protein>
    <submittedName>
        <fullName evidence="1">Uncharacterized protein</fullName>
    </submittedName>
</protein>
<reference evidence="1 2" key="1">
    <citation type="journal article" date="2021" name="Sci. Rep.">
        <title>The genome of the diatom Chaetoceros tenuissimus carries an ancient integrated fragment of an extant virus.</title>
        <authorList>
            <person name="Hongo Y."/>
            <person name="Kimura K."/>
            <person name="Takaki Y."/>
            <person name="Yoshida Y."/>
            <person name="Baba S."/>
            <person name="Kobayashi G."/>
            <person name="Nagasaki K."/>
            <person name="Hano T."/>
            <person name="Tomaru Y."/>
        </authorList>
    </citation>
    <scope>NUCLEOTIDE SEQUENCE [LARGE SCALE GENOMIC DNA]</scope>
    <source>
        <strain evidence="1 2">NIES-3715</strain>
    </source>
</reference>
<dbReference type="PANTHER" id="PTHR46586:SF3">
    <property type="entry name" value="ANKYRIN REPEAT-CONTAINING PROTEIN"/>
    <property type="match status" value="1"/>
</dbReference>
<comment type="caution">
    <text evidence="1">The sequence shown here is derived from an EMBL/GenBank/DDBJ whole genome shotgun (WGS) entry which is preliminary data.</text>
</comment>
<gene>
    <name evidence="1" type="ORF">CTEN210_04109</name>
</gene>
<dbReference type="SUPFAM" id="SSF140860">
    <property type="entry name" value="Pseudo ankyrin repeat-like"/>
    <property type="match status" value="2"/>
</dbReference>
<dbReference type="InterPro" id="IPR036770">
    <property type="entry name" value="Ankyrin_rpt-contain_sf"/>
</dbReference>
<keyword evidence="2" id="KW-1185">Reference proteome</keyword>
<evidence type="ECO:0000313" key="1">
    <source>
        <dbReference type="EMBL" id="GFH47634.1"/>
    </source>
</evidence>
<sequence length="569" mass="65517">MSTSKRLKVSHTSDRGVEVPSASISDLPNDLLKHCFNFIPDSYITIAPVSRQFHRNYCTRGMDDSLTALSTDVILQVGRNKRTTADAASNDVKLTEYCFINNAPKEFMIQVCVKAAMKGRIDVIECVNIFGVDLMKVVQKMKKFRDPTTLIYKLTKEGNLKMLQYFDRKNLLQDFGEQTWPSLFSTAEASHQLHIMKWIDERDAQYAYKRFYTKNMKSRIEAYEHVIEGVTASKVTEELCIKAAKYDKEHALVTLKWLRQNGYSWHERFCRAAALNDNLQALKWARNNNCPWNAGTLCEAAKRGNIPIIEYCLQNQCPMTIGVCACAMENKDHKTALAVLKLLRQNLCPWDYGTVDKAIYSGNFEAMLWAKRNGCAWRIDSFALLTQRGNVSIIEEVLQHEQQHGSNLFLQTEGTVKMTPDVIRVINSVMFVSRSSDSLIIEKLKLLRKYGYEWNAETFIENVKHGRLLVLQWLRLMGCSIYEDEDEDILCIAAVERGSIEILKYMHEVVGCRLSKEAYAYCFNFDGLDVAHVSYLPLHVRDSYTEILEYLEDNDCPRPDNSDWRIYSF</sequence>
<name>A0AAD3CL19_9STRA</name>